<sequence>MKSEWKRYAARDFSSLPYVHFKNEGHTNNRAFIMIHGVTAEVDHHEEMARTYHAGGDIFLPILRGYDNNHPKGDLDYIGQYDDDLFDFIHFVRKQGFTEIILAGHSMGCANLLRLIHKNKDAADGYVFFAPYFHPGLPVYQDDANEQFKPSTDVDYKVYSKKATLLAVLQKMGINRWNGQTVAIIPDEFNQGSLVHLTFRLLISRFLETMPNDEMPERFMTFIGEDDEVIVSSKLQEWHEKTFKQKVMIIPGEDHNHLLHNETVHQQLDKLLS</sequence>
<dbReference type="InterPro" id="IPR029058">
    <property type="entry name" value="AB_hydrolase_fold"/>
</dbReference>
<organism evidence="2 3">
    <name type="scientific">Halobacillus andaensis</name>
    <dbReference type="NCBI Taxonomy" id="1176239"/>
    <lineage>
        <taxon>Bacteria</taxon>
        <taxon>Bacillati</taxon>
        <taxon>Bacillota</taxon>
        <taxon>Bacilli</taxon>
        <taxon>Bacillales</taxon>
        <taxon>Bacillaceae</taxon>
        <taxon>Halobacillus</taxon>
    </lineage>
</organism>
<evidence type="ECO:0000313" key="2">
    <source>
        <dbReference type="EMBL" id="GGF09961.1"/>
    </source>
</evidence>
<dbReference type="Proteomes" id="UP000660110">
    <property type="component" value="Unassembled WGS sequence"/>
</dbReference>
<evidence type="ECO:0000313" key="3">
    <source>
        <dbReference type="Proteomes" id="UP000660110"/>
    </source>
</evidence>
<proteinExistence type="predicted"/>
<dbReference type="Pfam" id="PF12146">
    <property type="entry name" value="Hydrolase_4"/>
    <property type="match status" value="1"/>
</dbReference>
<dbReference type="EMBL" id="BMEL01000001">
    <property type="protein sequence ID" value="GGF09961.1"/>
    <property type="molecule type" value="Genomic_DNA"/>
</dbReference>
<dbReference type="Gene3D" id="3.40.50.1820">
    <property type="entry name" value="alpha/beta hydrolase"/>
    <property type="match status" value="1"/>
</dbReference>
<reference evidence="2" key="1">
    <citation type="journal article" date="2014" name="Int. J. Syst. Evol. Microbiol.">
        <title>Complete genome sequence of Corynebacterium casei LMG S-19264T (=DSM 44701T), isolated from a smear-ripened cheese.</title>
        <authorList>
            <consortium name="US DOE Joint Genome Institute (JGI-PGF)"/>
            <person name="Walter F."/>
            <person name="Albersmeier A."/>
            <person name="Kalinowski J."/>
            <person name="Ruckert C."/>
        </authorList>
    </citation>
    <scope>NUCLEOTIDE SEQUENCE</scope>
    <source>
        <strain evidence="2">CGMCC 1.12153</strain>
    </source>
</reference>
<feature type="domain" description="Serine aminopeptidase S33" evidence="1">
    <location>
        <begin position="32"/>
        <end position="262"/>
    </location>
</feature>
<evidence type="ECO:0000259" key="1">
    <source>
        <dbReference type="Pfam" id="PF12146"/>
    </source>
</evidence>
<gene>
    <name evidence="2" type="ORF">GCM10010954_05580</name>
</gene>
<comment type="caution">
    <text evidence="2">The sequence shown here is derived from an EMBL/GenBank/DDBJ whole genome shotgun (WGS) entry which is preliminary data.</text>
</comment>
<dbReference type="InterPro" id="IPR022742">
    <property type="entry name" value="Hydrolase_4"/>
</dbReference>
<protein>
    <recommendedName>
        <fullName evidence="1">Serine aminopeptidase S33 domain-containing protein</fullName>
    </recommendedName>
</protein>
<name>A0A917AZ62_HALAA</name>
<reference evidence="2" key="2">
    <citation type="submission" date="2020-09" db="EMBL/GenBank/DDBJ databases">
        <authorList>
            <person name="Sun Q."/>
            <person name="Zhou Y."/>
        </authorList>
    </citation>
    <scope>NUCLEOTIDE SEQUENCE</scope>
    <source>
        <strain evidence="2">CGMCC 1.12153</strain>
    </source>
</reference>
<dbReference type="RefSeq" id="WP_188375934.1">
    <property type="nucleotide sequence ID" value="NZ_BMEL01000001.1"/>
</dbReference>
<dbReference type="AlphaFoldDB" id="A0A917AZ62"/>
<dbReference type="SUPFAM" id="SSF53474">
    <property type="entry name" value="alpha/beta-Hydrolases"/>
    <property type="match status" value="1"/>
</dbReference>
<keyword evidence="3" id="KW-1185">Reference proteome</keyword>
<accession>A0A917AZ62</accession>